<name>C4J4R6_MAIZE</name>
<reference evidence="1" key="1">
    <citation type="journal article" date="2009" name="PLoS Genet.">
        <title>Sequencing, mapping, and analysis of 27,455 maize full-length cDNAs.</title>
        <authorList>
            <person name="Soderlund C."/>
            <person name="Descour A."/>
            <person name="Kudrna D."/>
            <person name="Bomhoff M."/>
            <person name="Boyd L."/>
            <person name="Currie J."/>
            <person name="Angelova A."/>
            <person name="Collura K."/>
            <person name="Wissotski M."/>
            <person name="Ashley E."/>
            <person name="Morrow D."/>
            <person name="Fernandes J."/>
            <person name="Walbot V."/>
            <person name="Yu Y."/>
        </authorList>
    </citation>
    <scope>NUCLEOTIDE SEQUENCE</scope>
    <source>
        <strain evidence="1">B73</strain>
    </source>
</reference>
<dbReference type="AlphaFoldDB" id="C4J4R6"/>
<protein>
    <submittedName>
        <fullName evidence="1">Uncharacterized protein</fullName>
    </submittedName>
</protein>
<evidence type="ECO:0000313" key="1">
    <source>
        <dbReference type="EMBL" id="ACR36166.1"/>
    </source>
</evidence>
<dbReference type="EMBL" id="BT085813">
    <property type="protein sequence ID" value="ACR36166.1"/>
    <property type="molecule type" value="mRNA"/>
</dbReference>
<organism evidence="1">
    <name type="scientific">Zea mays</name>
    <name type="common">Maize</name>
    <dbReference type="NCBI Taxonomy" id="4577"/>
    <lineage>
        <taxon>Eukaryota</taxon>
        <taxon>Viridiplantae</taxon>
        <taxon>Streptophyta</taxon>
        <taxon>Embryophyta</taxon>
        <taxon>Tracheophyta</taxon>
        <taxon>Spermatophyta</taxon>
        <taxon>Magnoliopsida</taxon>
        <taxon>Liliopsida</taxon>
        <taxon>Poales</taxon>
        <taxon>Poaceae</taxon>
        <taxon>PACMAD clade</taxon>
        <taxon>Panicoideae</taxon>
        <taxon>Andropogonodae</taxon>
        <taxon>Andropogoneae</taxon>
        <taxon>Tripsacinae</taxon>
        <taxon>Zea</taxon>
    </lineage>
</organism>
<sequence length="70" mass="7831">MHSVLSIMAPHPISCESVMFAFITAYDATISMHAVNNLREADQLQWMIHRHAASQQGHREMAGAVGLTRR</sequence>
<proteinExistence type="evidence at transcript level"/>
<accession>C4J4R6</accession>